<dbReference type="GO" id="GO:0005462">
    <property type="term" value="F:UDP-N-acetylglucosamine transmembrane transporter activity"/>
    <property type="evidence" value="ECO:0007669"/>
    <property type="project" value="TreeGrafter"/>
</dbReference>
<dbReference type="Proteomes" id="UP000789508">
    <property type="component" value="Unassembled WGS sequence"/>
</dbReference>
<evidence type="ECO:0000256" key="5">
    <source>
        <dbReference type="ARBA" id="ARBA00022989"/>
    </source>
</evidence>
<sequence>MSQYEVVLWLLFLIMLIFTSQASLSDFFIIGSLVFGGCCSNVIALEFLVGDAPKSGNLITLAQFTFVALEGLRHHLKFTSDSWIPTLKPRIVPLFNWSLLVAMFFIVSVLNNIALGFRISVPLHIIFRSGGLIVSMLLGWAVIVKQVIAVVMVTAGVFLSTFSAANSNSSSGGNNEKGQNSVNTSDYVIGIALLSIALILSCIMGLYQEMTYSKHGSDWREGLFYTHFLALPMFLIFYSDIKHQVYLFNSTERVSLSIAFDSISGGSILVPETIRTIIGDYKVPILWLFLILNVLTQYVCVSGVHRLNSRSTALTLNLVLNLRKFTSLMISVWYFDNEFTIGMMIGGILVFLGTFLYSISSSRSTKAKELVNTDEDVLLETTKKIN</sequence>
<evidence type="ECO:0000313" key="9">
    <source>
        <dbReference type="Proteomes" id="UP000789508"/>
    </source>
</evidence>
<feature type="transmembrane region" description="Helical" evidence="7">
    <location>
        <begin position="219"/>
        <end position="238"/>
    </location>
</feature>
<dbReference type="PANTHER" id="PTHR10778:SF4">
    <property type="entry name" value="NUCLEOTIDE SUGAR TRANSPORTER SLC35B4"/>
    <property type="match status" value="1"/>
</dbReference>
<dbReference type="Pfam" id="PF08449">
    <property type="entry name" value="UAA"/>
    <property type="match status" value="1"/>
</dbReference>
<evidence type="ECO:0000256" key="1">
    <source>
        <dbReference type="ARBA" id="ARBA00004127"/>
    </source>
</evidence>
<dbReference type="GO" id="GO:0000139">
    <property type="term" value="C:Golgi membrane"/>
    <property type="evidence" value="ECO:0007669"/>
    <property type="project" value="TreeGrafter"/>
</dbReference>
<evidence type="ECO:0000313" key="8">
    <source>
        <dbReference type="EMBL" id="CAG8460898.1"/>
    </source>
</evidence>
<keyword evidence="4 7" id="KW-0812">Transmembrane</keyword>
<name>A0A9N8YWS2_9GLOM</name>
<protein>
    <submittedName>
        <fullName evidence="8">14551_t:CDS:1</fullName>
    </submittedName>
</protein>
<dbReference type="NCBIfam" id="TIGR00803">
    <property type="entry name" value="nst"/>
    <property type="match status" value="1"/>
</dbReference>
<feature type="transmembrane region" description="Helical" evidence="7">
    <location>
        <begin position="341"/>
        <end position="359"/>
    </location>
</feature>
<dbReference type="PANTHER" id="PTHR10778">
    <property type="entry name" value="SOLUTE CARRIER FAMILY 35 MEMBER B"/>
    <property type="match status" value="1"/>
</dbReference>
<evidence type="ECO:0000256" key="2">
    <source>
        <dbReference type="ARBA" id="ARBA00022448"/>
    </source>
</evidence>
<feature type="transmembrane region" description="Helical" evidence="7">
    <location>
        <begin position="147"/>
        <end position="167"/>
    </location>
</feature>
<feature type="transmembrane region" description="Helical" evidence="7">
    <location>
        <begin position="187"/>
        <end position="207"/>
    </location>
</feature>
<comment type="subcellular location">
    <subcellularLocation>
        <location evidence="1">Endomembrane system</location>
        <topology evidence="1">Multi-pass membrane protein</topology>
    </subcellularLocation>
</comment>
<dbReference type="OrthoDB" id="999962at2759"/>
<evidence type="ECO:0000256" key="7">
    <source>
        <dbReference type="SAM" id="Phobius"/>
    </source>
</evidence>
<proteinExistence type="predicted"/>
<dbReference type="GO" id="GO:0005464">
    <property type="term" value="F:UDP-xylose transmembrane transporter activity"/>
    <property type="evidence" value="ECO:0007669"/>
    <property type="project" value="TreeGrafter"/>
</dbReference>
<evidence type="ECO:0000256" key="4">
    <source>
        <dbReference type="ARBA" id="ARBA00022692"/>
    </source>
</evidence>
<gene>
    <name evidence="8" type="ORF">ALEPTO_LOCUS1531</name>
</gene>
<feature type="transmembrane region" description="Helical" evidence="7">
    <location>
        <begin position="285"/>
        <end position="304"/>
    </location>
</feature>
<dbReference type="AlphaFoldDB" id="A0A9N8YWS2"/>
<comment type="caution">
    <text evidence="8">The sequence shown here is derived from an EMBL/GenBank/DDBJ whole genome shotgun (WGS) entry which is preliminary data.</text>
</comment>
<accession>A0A9N8YWS2</accession>
<feature type="transmembrane region" description="Helical" evidence="7">
    <location>
        <begin position="27"/>
        <end position="49"/>
    </location>
</feature>
<organism evidence="8 9">
    <name type="scientific">Ambispora leptoticha</name>
    <dbReference type="NCBI Taxonomy" id="144679"/>
    <lineage>
        <taxon>Eukaryota</taxon>
        <taxon>Fungi</taxon>
        <taxon>Fungi incertae sedis</taxon>
        <taxon>Mucoromycota</taxon>
        <taxon>Glomeromycotina</taxon>
        <taxon>Glomeromycetes</taxon>
        <taxon>Archaeosporales</taxon>
        <taxon>Ambisporaceae</taxon>
        <taxon>Ambispora</taxon>
    </lineage>
</organism>
<reference evidence="8" key="1">
    <citation type="submission" date="2021-06" db="EMBL/GenBank/DDBJ databases">
        <authorList>
            <person name="Kallberg Y."/>
            <person name="Tangrot J."/>
            <person name="Rosling A."/>
        </authorList>
    </citation>
    <scope>NUCLEOTIDE SEQUENCE</scope>
    <source>
        <strain evidence="8">FL130A</strain>
    </source>
</reference>
<keyword evidence="2" id="KW-0813">Transport</keyword>
<feature type="transmembrane region" description="Helical" evidence="7">
    <location>
        <begin position="55"/>
        <end position="73"/>
    </location>
</feature>
<keyword evidence="6 7" id="KW-0472">Membrane</keyword>
<evidence type="ECO:0000256" key="6">
    <source>
        <dbReference type="ARBA" id="ARBA00023136"/>
    </source>
</evidence>
<feature type="transmembrane region" description="Helical" evidence="7">
    <location>
        <begin position="6"/>
        <end position="22"/>
    </location>
</feature>
<dbReference type="InterPro" id="IPR013657">
    <property type="entry name" value="SCL35B1-4/HUT1"/>
</dbReference>
<keyword evidence="9" id="KW-1185">Reference proteome</keyword>
<keyword evidence="3" id="KW-0762">Sugar transport</keyword>
<evidence type="ECO:0000256" key="3">
    <source>
        <dbReference type="ARBA" id="ARBA00022597"/>
    </source>
</evidence>
<keyword evidence="5 7" id="KW-1133">Transmembrane helix</keyword>
<dbReference type="EMBL" id="CAJVPS010000174">
    <property type="protein sequence ID" value="CAG8460898.1"/>
    <property type="molecule type" value="Genomic_DNA"/>
</dbReference>
<feature type="transmembrane region" description="Helical" evidence="7">
    <location>
        <begin position="94"/>
        <end position="115"/>
    </location>
</feature>
<feature type="transmembrane region" description="Helical" evidence="7">
    <location>
        <begin position="121"/>
        <end position="140"/>
    </location>
</feature>
<dbReference type="GO" id="GO:0005789">
    <property type="term" value="C:endoplasmic reticulum membrane"/>
    <property type="evidence" value="ECO:0007669"/>
    <property type="project" value="TreeGrafter"/>
</dbReference>